<dbReference type="PANTHER" id="PTHR28037">
    <property type="entry name" value="ALCOHOL O-ACETYLTRANSFERASE 1-RELATED"/>
    <property type="match status" value="1"/>
</dbReference>
<dbReference type="PANTHER" id="PTHR28037:SF1">
    <property type="entry name" value="ALCOHOL O-ACETYLTRANSFERASE 1-RELATED"/>
    <property type="match status" value="1"/>
</dbReference>
<dbReference type="Proteomes" id="UP000002640">
    <property type="component" value="Unassembled WGS sequence"/>
</dbReference>
<reference evidence="1 2" key="1">
    <citation type="journal article" date="2006" name="Science">
        <title>Phytophthora genome sequences uncover evolutionary origins and mechanisms of pathogenesis.</title>
        <authorList>
            <person name="Tyler B.M."/>
            <person name="Tripathy S."/>
            <person name="Zhang X."/>
            <person name="Dehal P."/>
            <person name="Jiang R.H."/>
            <person name="Aerts A."/>
            <person name="Arredondo F.D."/>
            <person name="Baxter L."/>
            <person name="Bensasson D."/>
            <person name="Beynon J.L."/>
            <person name="Chapman J."/>
            <person name="Damasceno C.M."/>
            <person name="Dorrance A.E."/>
            <person name="Dou D."/>
            <person name="Dickerman A.W."/>
            <person name="Dubchak I.L."/>
            <person name="Garbelotto M."/>
            <person name="Gijzen M."/>
            <person name="Gordon S.G."/>
            <person name="Govers F."/>
            <person name="Grunwald N.J."/>
            <person name="Huang W."/>
            <person name="Ivors K.L."/>
            <person name="Jones R.W."/>
            <person name="Kamoun S."/>
            <person name="Krampis K."/>
            <person name="Lamour K.H."/>
            <person name="Lee M.K."/>
            <person name="McDonald W.H."/>
            <person name="Medina M."/>
            <person name="Meijer H.J."/>
            <person name="Nordberg E.K."/>
            <person name="Maclean D.J."/>
            <person name="Ospina-Giraldo M.D."/>
            <person name="Morris P.F."/>
            <person name="Phuntumart V."/>
            <person name="Putnam N.H."/>
            <person name="Rash S."/>
            <person name="Rose J.K."/>
            <person name="Sakihama Y."/>
            <person name="Salamov A.A."/>
            <person name="Savidor A."/>
            <person name="Scheuring C.F."/>
            <person name="Smith B.M."/>
            <person name="Sobral B.W."/>
            <person name="Terry A."/>
            <person name="Torto-Alalibo T.A."/>
            <person name="Win J."/>
            <person name="Xu Z."/>
            <person name="Zhang H."/>
            <person name="Grigoriev I.V."/>
            <person name="Rokhsar D.S."/>
            <person name="Boore J.L."/>
        </authorList>
    </citation>
    <scope>NUCLEOTIDE SEQUENCE [LARGE SCALE GENOMIC DNA]</scope>
    <source>
        <strain evidence="1 2">P6497</strain>
    </source>
</reference>
<dbReference type="OMA" id="TIFRNEM"/>
<dbReference type="GeneID" id="20648960"/>
<dbReference type="InterPro" id="IPR052058">
    <property type="entry name" value="Alcohol_O-acetyltransferase"/>
</dbReference>
<dbReference type="InParanoid" id="G5AAN1"/>
<organism evidence="1 2">
    <name type="scientific">Phytophthora sojae (strain P6497)</name>
    <name type="common">Soybean stem and root rot agent</name>
    <name type="synonym">Phytophthora megasperma f. sp. glycines</name>
    <dbReference type="NCBI Taxonomy" id="1094619"/>
    <lineage>
        <taxon>Eukaryota</taxon>
        <taxon>Sar</taxon>
        <taxon>Stramenopiles</taxon>
        <taxon>Oomycota</taxon>
        <taxon>Peronosporomycetes</taxon>
        <taxon>Peronosporales</taxon>
        <taxon>Peronosporaceae</taxon>
        <taxon>Phytophthora</taxon>
    </lineage>
</organism>
<dbReference type="KEGG" id="psoj:PHYSODRAFT_348260"/>
<dbReference type="EMBL" id="JH159162">
    <property type="protein sequence ID" value="EGZ07660.1"/>
    <property type="molecule type" value="Genomic_DNA"/>
</dbReference>
<proteinExistence type="predicted"/>
<sequence>MAKSFDVSGPRHVKLRGLERTVTMVDGVSVTIAHSMFVEGDARTLAQLLPLALMRTFNKHPRMRALQVRADEFTAEIQEPVAISDISTMGLLRVRRFSQSSDDAKPTFDEWQQYAADQCNIGFNRYTNFPFYLTAWVDEKAEQARLMLFSDHYMSDGLSGIIVLNCILEQVALLASDENALRRSHEVEYPLHPSFYDMWMSKKFLSKGLMKGVISTFGKAIYRSEMKKFHPVLPIRDDQQDFAVPPVSNPTSASFAQGDPNCMREGLAKCRNEGVTFGGAVVCATLLAFYHAAQNQPSFKPDEPFKITAGLDYNMRRRVPEPAEEDHVGAYVGFALLEWLSKSGVNMKKTKFWDLARQAKKEIDGNLDQTMQMAAVPIVLDRRFNNKMDPSFAEALNVHQSQAADANISNLGRYPYAKEFSLSSKSESKAKLTVTSLHVYNPNPHLSPSAILNVTSVDSFCYSMGYKCEDDAAKALFTAWVAVCEHLGNIGHEDTMTEVLEQLNL</sequence>
<evidence type="ECO:0000313" key="2">
    <source>
        <dbReference type="Proteomes" id="UP000002640"/>
    </source>
</evidence>
<name>G5AAN1_PHYSP</name>
<dbReference type="Pfam" id="PF07247">
    <property type="entry name" value="AATase"/>
    <property type="match status" value="1"/>
</dbReference>
<gene>
    <name evidence="1" type="ORF">PHYSODRAFT_348260</name>
</gene>
<dbReference type="InterPro" id="IPR010828">
    <property type="entry name" value="Atf2/Sli1-like"/>
</dbReference>
<evidence type="ECO:0000313" key="1">
    <source>
        <dbReference type="EMBL" id="EGZ07660.1"/>
    </source>
</evidence>
<dbReference type="SMR" id="G5AAN1"/>
<dbReference type="AlphaFoldDB" id="G5AAN1"/>
<evidence type="ECO:0008006" key="3">
    <source>
        <dbReference type="Google" id="ProtNLM"/>
    </source>
</evidence>
<keyword evidence="2" id="KW-1185">Reference proteome</keyword>
<protein>
    <recommendedName>
        <fullName evidence="3">Condensation domain-containing protein</fullName>
    </recommendedName>
</protein>
<dbReference type="RefSeq" id="XP_009537226.1">
    <property type="nucleotide sequence ID" value="XM_009538931.1"/>
</dbReference>
<accession>G5AAN1</accession>